<evidence type="ECO:0000256" key="5">
    <source>
        <dbReference type="ARBA" id="ARBA00022691"/>
    </source>
</evidence>
<comment type="caution">
    <text evidence="9">The sequence shown here is derived from an EMBL/GenBank/DDBJ whole genome shotgun (WGS) entry which is preliminary data.</text>
</comment>
<sequence length="605" mass="68926">MPGKYDDLTKSQLIELLEKRDRTKKLGLVWERDELEADAAVDENFIACEIIPELSDKPAPWKNLVIEGDNYDALRWLRMTHAGKVKCIYIDPPYNTGNKDWVYNDRYMDADNRFRQSTWLEFLFRRLALARDLLTEDGVILVSINDEQRALLELLMDEALPGMRIGTLVWRTRTGGNEGREAFLSDNHEHILAYGQRGFRFAGTEKSFSIYSNPDNDPRGDWTKGDLTVSVGFRDPRAGKGYYPLVDPETDIHYPCNPDAVWRYASRKASGADARIKTKFIEEWIELKQIVFPTEQRVAVWHTMEELLEAIEDGEVPTSGRSPTIRKDLPDLNYWIGKKVGFGTPRFKRFKDQLRNPTSPLSSWITPRSEIDTQDSSDNSIVSGTNDEGAKAIKSIFGEKSFNYAKPVSLIRELLRQSTSLDDLVLDFFAGSATTAQAVMELNAEDSGDRRFIVVSSTEKTADEPDKNLCRDVTAERIRRLNLSSDPKYAELIAGFAYLRTKDVLFEDIDYDLAPAEAWTALEALHDLALTHYNAELPYNVHEGEAVTLVLVDRFDSSLISWLKGRERHNLFIYAWAPGLIAQHLDSGAFDIRSVRETLVKGFQQ</sequence>
<dbReference type="PRINTS" id="PR00506">
    <property type="entry name" value="D21N6MTFRASE"/>
</dbReference>
<name>A0A154IEB5_RHILE</name>
<dbReference type="GO" id="GO:0009007">
    <property type="term" value="F:site-specific DNA-methyltransferase (adenine-specific) activity"/>
    <property type="evidence" value="ECO:0007669"/>
    <property type="project" value="UniProtKB-EC"/>
</dbReference>
<feature type="compositionally biased region" description="Polar residues" evidence="7">
    <location>
        <begin position="374"/>
        <end position="385"/>
    </location>
</feature>
<dbReference type="RefSeq" id="WP_062943587.1">
    <property type="nucleotide sequence ID" value="NZ_CP171844.1"/>
</dbReference>
<comment type="similarity">
    <text evidence="1">Belongs to the N(4)/N(6)-methyltransferase family.</text>
</comment>
<evidence type="ECO:0000256" key="3">
    <source>
        <dbReference type="ARBA" id="ARBA00022603"/>
    </source>
</evidence>
<dbReference type="Pfam" id="PF01555">
    <property type="entry name" value="N6_N4_Mtase"/>
    <property type="match status" value="1"/>
</dbReference>
<dbReference type="GO" id="GO:0032259">
    <property type="term" value="P:methylation"/>
    <property type="evidence" value="ECO:0007669"/>
    <property type="project" value="UniProtKB-KW"/>
</dbReference>
<comment type="catalytic activity">
    <reaction evidence="6">
        <text>a 2'-deoxyadenosine in DNA + S-adenosyl-L-methionine = an N(6)-methyl-2'-deoxyadenosine in DNA + S-adenosyl-L-homocysteine + H(+)</text>
        <dbReference type="Rhea" id="RHEA:15197"/>
        <dbReference type="Rhea" id="RHEA-COMP:12418"/>
        <dbReference type="Rhea" id="RHEA-COMP:12419"/>
        <dbReference type="ChEBI" id="CHEBI:15378"/>
        <dbReference type="ChEBI" id="CHEBI:57856"/>
        <dbReference type="ChEBI" id="CHEBI:59789"/>
        <dbReference type="ChEBI" id="CHEBI:90615"/>
        <dbReference type="ChEBI" id="CHEBI:90616"/>
        <dbReference type="EC" id="2.1.1.72"/>
    </reaction>
</comment>
<gene>
    <name evidence="9" type="ORF">A4A59_26190</name>
</gene>
<keyword evidence="4" id="KW-0808">Transferase</keyword>
<dbReference type="SUPFAM" id="SSF53335">
    <property type="entry name" value="S-adenosyl-L-methionine-dependent methyltransferases"/>
    <property type="match status" value="1"/>
</dbReference>
<dbReference type="InterPro" id="IPR002052">
    <property type="entry name" value="DNA_methylase_N6_adenine_CS"/>
</dbReference>
<dbReference type="InterPro" id="IPR029063">
    <property type="entry name" value="SAM-dependent_MTases_sf"/>
</dbReference>
<organism evidence="9">
    <name type="scientific">Rhizobium leguminosarum</name>
    <dbReference type="NCBI Taxonomy" id="384"/>
    <lineage>
        <taxon>Bacteria</taxon>
        <taxon>Pseudomonadati</taxon>
        <taxon>Pseudomonadota</taxon>
        <taxon>Alphaproteobacteria</taxon>
        <taxon>Hyphomicrobiales</taxon>
        <taxon>Rhizobiaceae</taxon>
        <taxon>Rhizobium/Agrobacterium group</taxon>
        <taxon>Rhizobium</taxon>
    </lineage>
</organism>
<accession>A0A154IEB5</accession>
<evidence type="ECO:0000256" key="7">
    <source>
        <dbReference type="SAM" id="MobiDB-lite"/>
    </source>
</evidence>
<evidence type="ECO:0000259" key="8">
    <source>
        <dbReference type="Pfam" id="PF01555"/>
    </source>
</evidence>
<evidence type="ECO:0000313" key="9">
    <source>
        <dbReference type="EMBL" id="KZA98771.1"/>
    </source>
</evidence>
<feature type="region of interest" description="Disordered" evidence="7">
    <location>
        <begin position="358"/>
        <end position="385"/>
    </location>
</feature>
<keyword evidence="5" id="KW-0949">S-adenosyl-L-methionine</keyword>
<reference evidence="9" key="1">
    <citation type="submission" date="2016-03" db="EMBL/GenBank/DDBJ databases">
        <title>Microsymbionts genomes from the relict species Vavilovia formosa.</title>
        <authorList>
            <person name="Chirak E."/>
            <person name="Kimeklis A."/>
            <person name="Kopat V."/>
            <person name="Andronov E."/>
        </authorList>
    </citation>
    <scope>NUCLEOTIDE SEQUENCE [LARGE SCALE GENOMIC DNA]</scope>
    <source>
        <strain evidence="9">Vaf12</strain>
    </source>
</reference>
<feature type="domain" description="DNA methylase N-4/N-6" evidence="8">
    <location>
        <begin position="85"/>
        <end position="445"/>
    </location>
</feature>
<evidence type="ECO:0000256" key="1">
    <source>
        <dbReference type="ARBA" id="ARBA00006594"/>
    </source>
</evidence>
<dbReference type="PIRSF" id="PIRSF015855">
    <property type="entry name" value="TypeIII_Mtase_mKpnI"/>
    <property type="match status" value="1"/>
</dbReference>
<dbReference type="EMBL" id="LVYU01000111">
    <property type="protein sequence ID" value="KZA98771.1"/>
    <property type="molecule type" value="Genomic_DNA"/>
</dbReference>
<dbReference type="InterPro" id="IPR002941">
    <property type="entry name" value="DNA_methylase_N4/N6"/>
</dbReference>
<protein>
    <recommendedName>
        <fullName evidence="2">site-specific DNA-methyltransferase (adenine-specific)</fullName>
        <ecNumber evidence="2">2.1.1.72</ecNumber>
    </recommendedName>
</protein>
<evidence type="ECO:0000256" key="4">
    <source>
        <dbReference type="ARBA" id="ARBA00022679"/>
    </source>
</evidence>
<keyword evidence="3" id="KW-0489">Methyltransferase</keyword>
<dbReference type="EC" id="2.1.1.72" evidence="2"/>
<proteinExistence type="inferred from homology"/>
<dbReference type="GO" id="GO:0008170">
    <property type="term" value="F:N-methyltransferase activity"/>
    <property type="evidence" value="ECO:0007669"/>
    <property type="project" value="InterPro"/>
</dbReference>
<evidence type="ECO:0000256" key="6">
    <source>
        <dbReference type="ARBA" id="ARBA00047942"/>
    </source>
</evidence>
<dbReference type="InterPro" id="IPR002295">
    <property type="entry name" value="N4/N6-MTase_EcoPI_Mod-like"/>
</dbReference>
<evidence type="ECO:0000256" key="2">
    <source>
        <dbReference type="ARBA" id="ARBA00011900"/>
    </source>
</evidence>
<dbReference type="PROSITE" id="PS00092">
    <property type="entry name" value="N6_MTASE"/>
    <property type="match status" value="1"/>
</dbReference>
<dbReference type="AlphaFoldDB" id="A0A154IEB5"/>
<dbReference type="Gene3D" id="3.40.50.150">
    <property type="entry name" value="Vaccinia Virus protein VP39"/>
    <property type="match status" value="1"/>
</dbReference>
<dbReference type="GO" id="GO:0003677">
    <property type="term" value="F:DNA binding"/>
    <property type="evidence" value="ECO:0007669"/>
    <property type="project" value="InterPro"/>
</dbReference>